<organism evidence="1 2">
    <name type="scientific">Helicobacter bizzozeronii (strain CIII-1)</name>
    <dbReference type="NCBI Taxonomy" id="1002804"/>
    <lineage>
        <taxon>Bacteria</taxon>
        <taxon>Pseudomonadati</taxon>
        <taxon>Campylobacterota</taxon>
        <taxon>Epsilonproteobacteria</taxon>
        <taxon>Campylobacterales</taxon>
        <taxon>Helicobacteraceae</taxon>
        <taxon>Helicobacter</taxon>
    </lineage>
</organism>
<evidence type="ECO:0000313" key="2">
    <source>
        <dbReference type="Proteomes" id="UP000008387"/>
    </source>
</evidence>
<accession>F8KQ68</accession>
<dbReference type="Proteomes" id="UP000008387">
    <property type="component" value="Chromosome"/>
</dbReference>
<dbReference type="KEGG" id="hbi:HBZC1_09530"/>
<evidence type="ECO:0000313" key="1">
    <source>
        <dbReference type="EMBL" id="CCB79939.1"/>
    </source>
</evidence>
<gene>
    <name evidence="1" type="ordered locus">HBZC1_09530</name>
</gene>
<dbReference type="STRING" id="1002804.HBZC1_09530"/>
<sequence length="38" mass="3682">MVPVVGTLVGAGVGAVVGGVMSLKNNKGDQNDQNPSTA</sequence>
<protein>
    <submittedName>
        <fullName evidence="1">Uncharacterized protein</fullName>
    </submittedName>
</protein>
<proteinExistence type="predicted"/>
<dbReference type="HOGENOM" id="CLU_3328633_0_0_7"/>
<keyword evidence="2" id="KW-1185">Reference proteome</keyword>
<reference evidence="1 2" key="1">
    <citation type="journal article" date="2011" name="J. Bacteriol.">
        <title>Genome sequence of Helicobacter bizzozeronii strain CIII-1, an isolate from human gastric mucosa.</title>
        <authorList>
            <person name="Schott T."/>
            <person name="Rossi M."/>
            <person name="Hanninen M.L."/>
        </authorList>
    </citation>
    <scope>NUCLEOTIDE SEQUENCE [LARGE SCALE GENOMIC DNA]</scope>
    <source>
        <strain evidence="1 2">CIII-1</strain>
    </source>
</reference>
<name>F8KQ68_HELBC</name>
<dbReference type="AlphaFoldDB" id="F8KQ68"/>
<dbReference type="EMBL" id="FR871757">
    <property type="protein sequence ID" value="CCB79939.1"/>
    <property type="molecule type" value="Genomic_DNA"/>
</dbReference>